<evidence type="ECO:0000256" key="2">
    <source>
        <dbReference type="ARBA" id="ARBA00022475"/>
    </source>
</evidence>
<dbReference type="GO" id="GO:0003677">
    <property type="term" value="F:DNA binding"/>
    <property type="evidence" value="ECO:0007669"/>
    <property type="project" value="UniProtKB-KW"/>
</dbReference>
<name>A0A1A9KKH0_9PSED</name>
<dbReference type="AlphaFoldDB" id="A0A1A9KKH0"/>
<dbReference type="CDD" id="cd09971">
    <property type="entry name" value="SdiA-regulated"/>
    <property type="match status" value="1"/>
</dbReference>
<gene>
    <name evidence="4" type="ORF">A9C11_30280</name>
    <name evidence="5" type="ORF">SAMN05216577_110149</name>
</gene>
<accession>A0A1A9KKH0</accession>
<dbReference type="RefSeq" id="WP_064584824.1">
    <property type="nucleotide sequence ID" value="NZ_BGPP01000011.1"/>
</dbReference>
<reference evidence="5 7" key="2">
    <citation type="submission" date="2016-10" db="EMBL/GenBank/DDBJ databases">
        <authorList>
            <person name="Varghese N."/>
            <person name="Submissions S."/>
        </authorList>
    </citation>
    <scope>NUCLEOTIDE SEQUENCE [LARGE SCALE GENOMIC DNA]</scope>
    <source>
        <strain evidence="5 7">LMG 18378</strain>
    </source>
</reference>
<sequence length="310" mass="35453">MFRFLTLRRCLAALLILLLLALAWLGQQFRVYERAWFAVREWHHAENWRERSIWLPDYRVEIEAQPIEGLDDDVSALTYDPERRSLFTVTNQPAQIVELSLDGKVLRKITLHDFGDTEAIEYIGPGLYVLSDERRQRLFKVRLDNGTRELDAEQAQQLSLGLGPMGNKGFEGLAYDSVGQRLFVAKERDPVRIYEVHGFPHTQPDKPFAVHVLDDLKRDRRLFVRDLSSLQYDEGSGHLLALSDESRLVLELDVDGEPISSLSLLRGMQGLKRSVPQAEGLAMDEAGTLYLVSEPNLFYVFRKAPGVESE</sequence>
<protein>
    <submittedName>
        <fullName evidence="4">DNA-binding protein</fullName>
    </submittedName>
    <submittedName>
        <fullName evidence="5">Uncharacterized protein YjiK</fullName>
    </submittedName>
</protein>
<dbReference type="GO" id="GO:0005886">
    <property type="term" value="C:plasma membrane"/>
    <property type="evidence" value="ECO:0007669"/>
    <property type="project" value="UniProtKB-SubCell"/>
</dbReference>
<dbReference type="Pfam" id="PF06977">
    <property type="entry name" value="SdiA-regulated"/>
    <property type="match status" value="1"/>
</dbReference>
<keyword evidence="3" id="KW-0472">Membrane</keyword>
<evidence type="ECO:0000313" key="5">
    <source>
        <dbReference type="EMBL" id="SFC78278.1"/>
    </source>
</evidence>
<dbReference type="InterPro" id="IPR009722">
    <property type="entry name" value="YjiK/CarP"/>
</dbReference>
<evidence type="ECO:0000313" key="4">
    <source>
        <dbReference type="EMBL" id="ANI18022.1"/>
    </source>
</evidence>
<keyword evidence="2" id="KW-1003">Cell membrane</keyword>
<dbReference type="EMBL" id="FOLS01000010">
    <property type="protein sequence ID" value="SFC78278.1"/>
    <property type="molecule type" value="Genomic_DNA"/>
</dbReference>
<dbReference type="EMBL" id="CP015878">
    <property type="protein sequence ID" value="ANI18022.1"/>
    <property type="molecule type" value="Genomic_DNA"/>
</dbReference>
<dbReference type="Proteomes" id="UP000077748">
    <property type="component" value="Chromosome"/>
</dbReference>
<evidence type="ECO:0000256" key="3">
    <source>
        <dbReference type="ARBA" id="ARBA00023136"/>
    </source>
</evidence>
<dbReference type="OrthoDB" id="6080098at2"/>
<proteinExistence type="predicted"/>
<dbReference type="Proteomes" id="UP000183385">
    <property type="component" value="Unassembled WGS sequence"/>
</dbReference>
<evidence type="ECO:0000256" key="1">
    <source>
        <dbReference type="ARBA" id="ARBA00004236"/>
    </source>
</evidence>
<keyword evidence="7" id="KW-1185">Reference proteome</keyword>
<evidence type="ECO:0000313" key="7">
    <source>
        <dbReference type="Proteomes" id="UP000183385"/>
    </source>
</evidence>
<comment type="subcellular location">
    <subcellularLocation>
        <location evidence="1">Cell membrane</location>
    </subcellularLocation>
</comment>
<dbReference type="SUPFAM" id="SSF50956">
    <property type="entry name" value="Thermostable phytase (3-phytase)"/>
    <property type="match status" value="1"/>
</dbReference>
<organism evidence="4 6">
    <name type="scientific">Pseudomonas citronellolis</name>
    <dbReference type="NCBI Taxonomy" id="53408"/>
    <lineage>
        <taxon>Bacteria</taxon>
        <taxon>Pseudomonadati</taxon>
        <taxon>Pseudomonadota</taxon>
        <taxon>Gammaproteobacteria</taxon>
        <taxon>Pseudomonadales</taxon>
        <taxon>Pseudomonadaceae</taxon>
        <taxon>Pseudomonas</taxon>
    </lineage>
</organism>
<keyword evidence="4" id="KW-0238">DNA-binding</keyword>
<evidence type="ECO:0000313" key="6">
    <source>
        <dbReference type="Proteomes" id="UP000077748"/>
    </source>
</evidence>
<reference evidence="4 6" key="1">
    <citation type="submission" date="2016-05" db="EMBL/GenBank/DDBJ databases">
        <title>Genome Sequence of Pseudomonas citronellolis Strain SJTE-3, an Estrogens and Persistent Organic Pollutants degradation strain.</title>
        <authorList>
            <person name="Liang R."/>
        </authorList>
    </citation>
    <scope>NUCLEOTIDE SEQUENCE [LARGE SCALE GENOMIC DNA]</scope>
    <source>
        <strain evidence="4 6">SJTE-3</strain>
    </source>
</reference>